<dbReference type="OrthoDB" id="3772494at2759"/>
<dbReference type="AlphaFoldDB" id="A0A6G1IS94"/>
<reference evidence="2" key="1">
    <citation type="journal article" date="2020" name="Stud. Mycol.">
        <title>101 Dothideomycetes genomes: a test case for predicting lifestyles and emergence of pathogens.</title>
        <authorList>
            <person name="Haridas S."/>
            <person name="Albert R."/>
            <person name="Binder M."/>
            <person name="Bloem J."/>
            <person name="Labutti K."/>
            <person name="Salamov A."/>
            <person name="Andreopoulos B."/>
            <person name="Baker S."/>
            <person name="Barry K."/>
            <person name="Bills G."/>
            <person name="Bluhm B."/>
            <person name="Cannon C."/>
            <person name="Castanera R."/>
            <person name="Culley D."/>
            <person name="Daum C."/>
            <person name="Ezra D."/>
            <person name="Gonzalez J."/>
            <person name="Henrissat B."/>
            <person name="Kuo A."/>
            <person name="Liang C."/>
            <person name="Lipzen A."/>
            <person name="Lutzoni F."/>
            <person name="Magnuson J."/>
            <person name="Mondo S."/>
            <person name="Nolan M."/>
            <person name="Ohm R."/>
            <person name="Pangilinan J."/>
            <person name="Park H.-J."/>
            <person name="Ramirez L."/>
            <person name="Alfaro M."/>
            <person name="Sun H."/>
            <person name="Tritt A."/>
            <person name="Yoshinaga Y."/>
            <person name="Zwiers L.-H."/>
            <person name="Turgeon B."/>
            <person name="Goodwin S."/>
            <person name="Spatafora J."/>
            <person name="Crous P."/>
            <person name="Grigoriev I."/>
        </authorList>
    </citation>
    <scope>NUCLEOTIDE SEQUENCE</scope>
    <source>
        <strain evidence="2">CBS 122367</strain>
    </source>
</reference>
<evidence type="ECO:0000313" key="3">
    <source>
        <dbReference type="Proteomes" id="UP000799291"/>
    </source>
</evidence>
<accession>A0A6G1IS94</accession>
<evidence type="ECO:0000313" key="2">
    <source>
        <dbReference type="EMBL" id="KAF2681102.1"/>
    </source>
</evidence>
<protein>
    <recommendedName>
        <fullName evidence="4">MADS-box domain-containing protein</fullName>
    </recommendedName>
</protein>
<feature type="compositionally biased region" description="Basic residues" evidence="1">
    <location>
        <begin position="103"/>
        <end position="118"/>
    </location>
</feature>
<name>A0A6G1IS94_9PLEO</name>
<dbReference type="Proteomes" id="UP000799291">
    <property type="component" value="Unassembled WGS sequence"/>
</dbReference>
<evidence type="ECO:0000256" key="1">
    <source>
        <dbReference type="SAM" id="MobiDB-lite"/>
    </source>
</evidence>
<feature type="region of interest" description="Disordered" evidence="1">
    <location>
        <begin position="93"/>
        <end position="141"/>
    </location>
</feature>
<sequence>MAPQQPSRVFSCSKARRAANNNYSKLTQTLYGKLTKLCTEYNAHIYFVAYRNGRFNGFVSEEKGQPWSPPDRDTLVSTSLSLLSIANASKETLYPPPIIKSPGHCRRAQRGSSRKTTSRHSTESAQPKTHEEGGLCQSRSA</sequence>
<evidence type="ECO:0008006" key="4">
    <source>
        <dbReference type="Google" id="ProtNLM"/>
    </source>
</evidence>
<proteinExistence type="predicted"/>
<organism evidence="2 3">
    <name type="scientific">Lentithecium fluviatile CBS 122367</name>
    <dbReference type="NCBI Taxonomy" id="1168545"/>
    <lineage>
        <taxon>Eukaryota</taxon>
        <taxon>Fungi</taxon>
        <taxon>Dikarya</taxon>
        <taxon>Ascomycota</taxon>
        <taxon>Pezizomycotina</taxon>
        <taxon>Dothideomycetes</taxon>
        <taxon>Pleosporomycetidae</taxon>
        <taxon>Pleosporales</taxon>
        <taxon>Massarineae</taxon>
        <taxon>Lentitheciaceae</taxon>
        <taxon>Lentithecium</taxon>
    </lineage>
</organism>
<dbReference type="EMBL" id="MU005593">
    <property type="protein sequence ID" value="KAF2681102.1"/>
    <property type="molecule type" value="Genomic_DNA"/>
</dbReference>
<keyword evidence="3" id="KW-1185">Reference proteome</keyword>
<gene>
    <name evidence="2" type="ORF">K458DRAFT_86303</name>
</gene>